<gene>
    <name evidence="3" type="primary">LOC107269546</name>
</gene>
<dbReference type="InterPro" id="IPR041667">
    <property type="entry name" value="Cupin_8"/>
</dbReference>
<dbReference type="KEGG" id="ccin:107269546"/>
<dbReference type="Pfam" id="PF13621">
    <property type="entry name" value="Cupin_8"/>
    <property type="match status" value="1"/>
</dbReference>
<protein>
    <submittedName>
        <fullName evidence="3">Uncharacterized protein LOC107269546</fullName>
    </submittedName>
</protein>
<proteinExistence type="predicted"/>
<dbReference type="GeneID" id="107269546"/>
<reference evidence="3" key="1">
    <citation type="submission" date="2025-08" db="UniProtKB">
        <authorList>
            <consortium name="RefSeq"/>
        </authorList>
    </citation>
    <scope>IDENTIFICATION</scope>
</reference>
<evidence type="ECO:0000313" key="2">
    <source>
        <dbReference type="Proteomes" id="UP000694920"/>
    </source>
</evidence>
<dbReference type="SUPFAM" id="SSF51197">
    <property type="entry name" value="Clavaminate synthase-like"/>
    <property type="match status" value="1"/>
</dbReference>
<keyword evidence="2" id="KW-1185">Reference proteome</keyword>
<dbReference type="PANTHER" id="PTHR12480:SF19">
    <property type="entry name" value="CUPIN-LIKE DOMAIN-CONTAINING PROTEIN"/>
    <property type="match status" value="1"/>
</dbReference>
<accession>A0AAJ7C0N6</accession>
<dbReference type="RefSeq" id="XP_015598996.1">
    <property type="nucleotide sequence ID" value="XM_015743510.2"/>
</dbReference>
<evidence type="ECO:0000313" key="3">
    <source>
        <dbReference type="RefSeq" id="XP_015598996.1"/>
    </source>
</evidence>
<evidence type="ECO:0000259" key="1">
    <source>
        <dbReference type="Pfam" id="PF13621"/>
    </source>
</evidence>
<sequence length="320" mass="37251">MTDTTQKIDPVASKKSPELARKNLQAVLFKIQDLGVTRRSLRFLQIYFQLRPIKLTFGKRNSCLTILLLWILYCLARNSLMATRYTRCLFEFPSFTQKIFRPAEDCSVCLDVKEVEKLSGVDPAFFEERYAYSGRPVVITDATSNWTAPQVFSFSFFKDLYEGQVSNCQFFPYKTEFHSLQEVLNMSRSRAQLEAGTKSWYVGWSNCDERTGNVLREHYDRPYFLPATAESEKTDWIFMGSPGYGAPMHVDDVEHPSWQAQLRGRKLWILEPPRECHYVCNRLEVYVNPGEIIILDTNRWYHQTLIVSEDMSITIGAEYD</sequence>
<dbReference type="Proteomes" id="UP000694920">
    <property type="component" value="Unplaced"/>
</dbReference>
<dbReference type="AlphaFoldDB" id="A0AAJ7C0N6"/>
<dbReference type="InterPro" id="IPR050910">
    <property type="entry name" value="JMJD6_ArgDemeth/LysHydrox"/>
</dbReference>
<dbReference type="PANTHER" id="PTHR12480">
    <property type="entry name" value="ARGININE DEMETHYLASE AND LYSYL-HYDROXYLASE JMJD"/>
    <property type="match status" value="1"/>
</dbReference>
<dbReference type="Gene3D" id="2.60.120.650">
    <property type="entry name" value="Cupin"/>
    <property type="match status" value="1"/>
</dbReference>
<name>A0AAJ7C0N6_CEPCN</name>
<dbReference type="GO" id="GO:0016706">
    <property type="term" value="F:2-oxoglutarate-dependent dioxygenase activity"/>
    <property type="evidence" value="ECO:0007669"/>
    <property type="project" value="TreeGrafter"/>
</dbReference>
<organism evidence="2 3">
    <name type="scientific">Cephus cinctus</name>
    <name type="common">Wheat stem sawfly</name>
    <dbReference type="NCBI Taxonomy" id="211228"/>
    <lineage>
        <taxon>Eukaryota</taxon>
        <taxon>Metazoa</taxon>
        <taxon>Ecdysozoa</taxon>
        <taxon>Arthropoda</taxon>
        <taxon>Hexapoda</taxon>
        <taxon>Insecta</taxon>
        <taxon>Pterygota</taxon>
        <taxon>Neoptera</taxon>
        <taxon>Endopterygota</taxon>
        <taxon>Hymenoptera</taxon>
        <taxon>Cephoidea</taxon>
        <taxon>Cephidae</taxon>
        <taxon>Cephus</taxon>
    </lineage>
</organism>
<feature type="domain" description="Cupin-like" evidence="1">
    <location>
        <begin position="125"/>
        <end position="279"/>
    </location>
</feature>